<dbReference type="InterPro" id="IPR001969">
    <property type="entry name" value="Aspartic_peptidase_AS"/>
</dbReference>
<evidence type="ECO:0000313" key="11">
    <source>
        <dbReference type="Proteomes" id="UP000030669"/>
    </source>
</evidence>
<dbReference type="InterPro" id="IPR021109">
    <property type="entry name" value="Peptidase_aspartic_dom_sf"/>
</dbReference>
<feature type="signal peptide" evidence="8">
    <location>
        <begin position="1"/>
        <end position="17"/>
    </location>
</feature>
<evidence type="ECO:0000259" key="9">
    <source>
        <dbReference type="PROSITE" id="PS51767"/>
    </source>
</evidence>
<keyword evidence="4 7" id="KW-0378">Hydrolase</keyword>
<dbReference type="Pfam" id="PF00026">
    <property type="entry name" value="Asp"/>
    <property type="match status" value="1"/>
</dbReference>
<dbReference type="PANTHER" id="PTHR47966">
    <property type="entry name" value="BETA-SITE APP-CLEAVING ENZYME, ISOFORM A-RELATED"/>
    <property type="match status" value="1"/>
</dbReference>
<dbReference type="HOGENOM" id="CLU_013253_1_4_1"/>
<keyword evidence="6" id="KW-1015">Disulfide bond</keyword>
<dbReference type="InterPro" id="IPR034164">
    <property type="entry name" value="Pepsin-like_dom"/>
</dbReference>
<keyword evidence="8" id="KW-0732">Signal</keyword>
<dbReference type="PROSITE" id="PS51767">
    <property type="entry name" value="PEPTIDASE_A1"/>
    <property type="match status" value="1"/>
</dbReference>
<dbReference type="InterPro" id="IPR001461">
    <property type="entry name" value="Aspartic_peptidase_A1"/>
</dbReference>
<dbReference type="PROSITE" id="PS00141">
    <property type="entry name" value="ASP_PROTEASE"/>
    <property type="match status" value="1"/>
</dbReference>
<reference evidence="10 11" key="1">
    <citation type="journal article" date="2012" name="Science">
        <title>The Paleozoic origin of enzymatic lignin decomposition reconstructed from 31 fungal genomes.</title>
        <authorList>
            <person name="Floudas D."/>
            <person name="Binder M."/>
            <person name="Riley R."/>
            <person name="Barry K."/>
            <person name="Blanchette R.A."/>
            <person name="Henrissat B."/>
            <person name="Martinez A.T."/>
            <person name="Otillar R."/>
            <person name="Spatafora J.W."/>
            <person name="Yadav J.S."/>
            <person name="Aerts A."/>
            <person name="Benoit I."/>
            <person name="Boyd A."/>
            <person name="Carlson A."/>
            <person name="Copeland A."/>
            <person name="Coutinho P.M."/>
            <person name="de Vries R.P."/>
            <person name="Ferreira P."/>
            <person name="Findley K."/>
            <person name="Foster B."/>
            <person name="Gaskell J."/>
            <person name="Glotzer D."/>
            <person name="Gorecki P."/>
            <person name="Heitman J."/>
            <person name="Hesse C."/>
            <person name="Hori C."/>
            <person name="Igarashi K."/>
            <person name="Jurgens J.A."/>
            <person name="Kallen N."/>
            <person name="Kersten P."/>
            <person name="Kohler A."/>
            <person name="Kuees U."/>
            <person name="Kumar T.K.A."/>
            <person name="Kuo A."/>
            <person name="LaButti K."/>
            <person name="Larrondo L.F."/>
            <person name="Lindquist E."/>
            <person name="Ling A."/>
            <person name="Lombard V."/>
            <person name="Lucas S."/>
            <person name="Lundell T."/>
            <person name="Martin R."/>
            <person name="McLaughlin D.J."/>
            <person name="Morgenstern I."/>
            <person name="Morin E."/>
            <person name="Murat C."/>
            <person name="Nagy L.G."/>
            <person name="Nolan M."/>
            <person name="Ohm R.A."/>
            <person name="Patyshakuliyeva A."/>
            <person name="Rokas A."/>
            <person name="Ruiz-Duenas F.J."/>
            <person name="Sabat G."/>
            <person name="Salamov A."/>
            <person name="Samejima M."/>
            <person name="Schmutz J."/>
            <person name="Slot J.C."/>
            <person name="St John F."/>
            <person name="Stenlid J."/>
            <person name="Sun H."/>
            <person name="Sun S."/>
            <person name="Syed K."/>
            <person name="Tsang A."/>
            <person name="Wiebenga A."/>
            <person name="Young D."/>
            <person name="Pisabarro A."/>
            <person name="Eastwood D.C."/>
            <person name="Martin F."/>
            <person name="Cullen D."/>
            <person name="Grigoriev I.V."/>
            <person name="Hibbett D.S."/>
        </authorList>
    </citation>
    <scope>NUCLEOTIDE SEQUENCE [LARGE SCALE GENOMIC DNA]</scope>
    <source>
        <strain evidence="10 11">ATCC 11539</strain>
    </source>
</reference>
<dbReference type="EMBL" id="KB469300">
    <property type="protein sequence ID" value="EPQ56706.1"/>
    <property type="molecule type" value="Genomic_DNA"/>
</dbReference>
<feature type="active site" evidence="5">
    <location>
        <position position="297"/>
    </location>
</feature>
<keyword evidence="11" id="KW-1185">Reference proteome</keyword>
<keyword evidence="2 7" id="KW-0645">Protease</keyword>
<dbReference type="OMA" id="SINQDFW"/>
<comment type="similarity">
    <text evidence="1 7">Belongs to the peptidase A1 family.</text>
</comment>
<dbReference type="AlphaFoldDB" id="S7Q9X5"/>
<dbReference type="GO" id="GO:0004190">
    <property type="term" value="F:aspartic-type endopeptidase activity"/>
    <property type="evidence" value="ECO:0007669"/>
    <property type="project" value="UniProtKB-KW"/>
</dbReference>
<keyword evidence="3 7" id="KW-0064">Aspartyl protease</keyword>
<dbReference type="Gene3D" id="2.40.70.10">
    <property type="entry name" value="Acid Proteases"/>
    <property type="match status" value="2"/>
</dbReference>
<dbReference type="eggNOG" id="KOG1339">
    <property type="taxonomic scope" value="Eukaryota"/>
</dbReference>
<dbReference type="CDD" id="cd05471">
    <property type="entry name" value="pepsin_like"/>
    <property type="match status" value="1"/>
</dbReference>
<evidence type="ECO:0000256" key="3">
    <source>
        <dbReference type="ARBA" id="ARBA00022750"/>
    </source>
</evidence>
<dbReference type="PANTHER" id="PTHR47966:SF51">
    <property type="entry name" value="BETA-SITE APP-CLEAVING ENZYME, ISOFORM A-RELATED"/>
    <property type="match status" value="1"/>
</dbReference>
<dbReference type="InterPro" id="IPR033121">
    <property type="entry name" value="PEPTIDASE_A1"/>
</dbReference>
<evidence type="ECO:0000256" key="1">
    <source>
        <dbReference type="ARBA" id="ARBA00007447"/>
    </source>
</evidence>
<protein>
    <submittedName>
        <fullName evidence="10">Acid protease</fullName>
    </submittedName>
</protein>
<feature type="disulfide bond" evidence="6">
    <location>
        <begin position="131"/>
        <end position="135"/>
    </location>
</feature>
<evidence type="ECO:0000313" key="10">
    <source>
        <dbReference type="EMBL" id="EPQ56706.1"/>
    </source>
</evidence>
<dbReference type="OrthoDB" id="15189at2759"/>
<dbReference type="Proteomes" id="UP000030669">
    <property type="component" value="Unassembled WGS sequence"/>
</dbReference>
<sequence length="411" mass="42802">MRLPLGSLLALPLLASASPTPESGTRIALQKRARIMNADGTVNADALRKQLAYATAKTRRGFVAYEKNTGAKHPLDSAKGTTARRDTGSVPLADYSRELWYGQIAVGTPPQTYTVDFDTGSSDLFLPGPNCSANCAGHKVYDPARSTTAADAHRGFSLMYGDGSSVTGEQYSDTVSVAGLTATNQRLGAAKTYSAGFSTDAFPADGLLGLAYAHISSYAAPPVFASLVAQRAAAQPRFAFKLAADGAELFLGGADARLYTGAVAYAPVTHQGYWQVDVQSAAVNGTRAVGRLDAIVDTGTTLVVGDEVAVRALYAKIPGARDATLSVGMGFFTVPCDAIPTVGLTFAGTTFDISPAAFNLGRVSPGAPDCVGGIVAANQLSEFWIVGDVFLQNVYTVFDMGSNRVGFAHLS</sequence>
<evidence type="ECO:0000256" key="4">
    <source>
        <dbReference type="ARBA" id="ARBA00022801"/>
    </source>
</evidence>
<accession>S7Q9X5</accession>
<feature type="chain" id="PRO_5004556117" evidence="8">
    <location>
        <begin position="18"/>
        <end position="411"/>
    </location>
</feature>
<evidence type="ECO:0000256" key="7">
    <source>
        <dbReference type="RuleBase" id="RU000454"/>
    </source>
</evidence>
<dbReference type="RefSeq" id="XP_007864840.1">
    <property type="nucleotide sequence ID" value="XM_007866649.1"/>
</dbReference>
<feature type="active site" evidence="5">
    <location>
        <position position="118"/>
    </location>
</feature>
<name>S7Q9X5_GLOTA</name>
<evidence type="ECO:0000256" key="8">
    <source>
        <dbReference type="SAM" id="SignalP"/>
    </source>
</evidence>
<evidence type="ECO:0000256" key="5">
    <source>
        <dbReference type="PIRSR" id="PIRSR601461-1"/>
    </source>
</evidence>
<dbReference type="FunFam" id="2.40.70.10:FF:000115">
    <property type="entry name" value="Lysosomal aspartic protease"/>
    <property type="match status" value="1"/>
</dbReference>
<organism evidence="10 11">
    <name type="scientific">Gloeophyllum trabeum (strain ATCC 11539 / FP-39264 / Madison 617)</name>
    <name type="common">Brown rot fungus</name>
    <dbReference type="NCBI Taxonomy" id="670483"/>
    <lineage>
        <taxon>Eukaryota</taxon>
        <taxon>Fungi</taxon>
        <taxon>Dikarya</taxon>
        <taxon>Basidiomycota</taxon>
        <taxon>Agaricomycotina</taxon>
        <taxon>Agaricomycetes</taxon>
        <taxon>Gloeophyllales</taxon>
        <taxon>Gloeophyllaceae</taxon>
        <taxon>Gloeophyllum</taxon>
    </lineage>
</organism>
<dbReference type="KEGG" id="gtr:GLOTRDRAFT_40476"/>
<evidence type="ECO:0000256" key="2">
    <source>
        <dbReference type="ARBA" id="ARBA00022670"/>
    </source>
</evidence>
<feature type="domain" description="Peptidase A1" evidence="9">
    <location>
        <begin position="100"/>
        <end position="408"/>
    </location>
</feature>
<gene>
    <name evidence="10" type="ORF">GLOTRDRAFT_40476</name>
</gene>
<proteinExistence type="inferred from homology"/>
<dbReference type="PRINTS" id="PR00792">
    <property type="entry name" value="PEPSIN"/>
</dbReference>
<dbReference type="SUPFAM" id="SSF50630">
    <property type="entry name" value="Acid proteases"/>
    <property type="match status" value="1"/>
</dbReference>
<dbReference type="GO" id="GO:0006508">
    <property type="term" value="P:proteolysis"/>
    <property type="evidence" value="ECO:0007669"/>
    <property type="project" value="UniProtKB-KW"/>
</dbReference>
<dbReference type="GeneID" id="19305980"/>
<evidence type="ECO:0000256" key="6">
    <source>
        <dbReference type="PIRSR" id="PIRSR601461-2"/>
    </source>
</evidence>